<dbReference type="AlphaFoldDB" id="A0A154IFA9"/>
<sequence length="216" mass="22996">MGDQLKALGLGIALASIVTVACADQLDPALTAMLGTIQVSSQPYMVEGKLSGCQYVYAALTQDWVYRKGQFLKVDGSIGFVDIDGSFGTTLKVVVNEVTVSPDGRFVFTPSPPSRAYLLGSDYSTNLDGLVQATPSDTPGALFSIFRAESTLSILMEAAETNKTTVVFNRASGGSDILMPLELDVSDTQPNGQRVRSPNTGTNFARCIQALLKDKK</sequence>
<protein>
    <submittedName>
        <fullName evidence="2">Uncharacterized protein</fullName>
    </submittedName>
</protein>
<accession>A0A154IFA9</accession>
<feature type="signal peptide" evidence="1">
    <location>
        <begin position="1"/>
        <end position="23"/>
    </location>
</feature>
<dbReference type="PROSITE" id="PS51257">
    <property type="entry name" value="PROKAR_LIPOPROTEIN"/>
    <property type="match status" value="1"/>
</dbReference>
<proteinExistence type="predicted"/>
<name>A0A154IFA9_RHILE</name>
<organism evidence="2">
    <name type="scientific">Rhizobium leguminosarum</name>
    <dbReference type="NCBI Taxonomy" id="384"/>
    <lineage>
        <taxon>Bacteria</taxon>
        <taxon>Pseudomonadati</taxon>
        <taxon>Pseudomonadota</taxon>
        <taxon>Alphaproteobacteria</taxon>
        <taxon>Hyphomicrobiales</taxon>
        <taxon>Rhizobiaceae</taxon>
        <taxon>Rhizobium/Agrobacterium group</taxon>
        <taxon>Rhizobium</taxon>
    </lineage>
</organism>
<evidence type="ECO:0000313" key="2">
    <source>
        <dbReference type="EMBL" id="KZA99294.1"/>
    </source>
</evidence>
<gene>
    <name evidence="2" type="ORF">A4A59_23070</name>
</gene>
<dbReference type="EMBL" id="LVYU01000103">
    <property type="protein sequence ID" value="KZA99294.1"/>
    <property type="molecule type" value="Genomic_DNA"/>
</dbReference>
<reference evidence="2" key="1">
    <citation type="submission" date="2016-03" db="EMBL/GenBank/DDBJ databases">
        <title>Microsymbionts genomes from the relict species Vavilovia formosa.</title>
        <authorList>
            <person name="Chirak E."/>
            <person name="Kimeklis A."/>
            <person name="Kopat V."/>
            <person name="Andronov E."/>
        </authorList>
    </citation>
    <scope>NUCLEOTIDE SEQUENCE [LARGE SCALE GENOMIC DNA]</scope>
    <source>
        <strain evidence="2">Vaf12</strain>
    </source>
</reference>
<feature type="chain" id="PRO_5007596125" evidence="1">
    <location>
        <begin position="24"/>
        <end position="216"/>
    </location>
</feature>
<comment type="caution">
    <text evidence="2">The sequence shown here is derived from an EMBL/GenBank/DDBJ whole genome shotgun (WGS) entry which is preliminary data.</text>
</comment>
<evidence type="ECO:0000256" key="1">
    <source>
        <dbReference type="SAM" id="SignalP"/>
    </source>
</evidence>
<keyword evidence="1" id="KW-0732">Signal</keyword>